<organism evidence="8 9">
    <name type="scientific">Microthlaspi erraticum</name>
    <dbReference type="NCBI Taxonomy" id="1685480"/>
    <lineage>
        <taxon>Eukaryota</taxon>
        <taxon>Viridiplantae</taxon>
        <taxon>Streptophyta</taxon>
        <taxon>Embryophyta</taxon>
        <taxon>Tracheophyta</taxon>
        <taxon>Spermatophyta</taxon>
        <taxon>Magnoliopsida</taxon>
        <taxon>eudicotyledons</taxon>
        <taxon>Gunneridae</taxon>
        <taxon>Pentapetalae</taxon>
        <taxon>rosids</taxon>
        <taxon>malvids</taxon>
        <taxon>Brassicales</taxon>
        <taxon>Brassicaceae</taxon>
        <taxon>Coluteocarpeae</taxon>
        <taxon>Microthlaspi</taxon>
    </lineage>
</organism>
<gene>
    <name evidence="8" type="ORF">MERR_LOCUS19952</name>
</gene>
<dbReference type="Pfam" id="PF00365">
    <property type="entry name" value="PFK"/>
    <property type="match status" value="1"/>
</dbReference>
<keyword evidence="2" id="KW-0021">Allosteric enzyme</keyword>
<dbReference type="Gene3D" id="3.40.50.450">
    <property type="match status" value="1"/>
</dbReference>
<keyword evidence="4" id="KW-0479">Metal-binding</keyword>
<dbReference type="EMBL" id="CACVBM020001126">
    <property type="protein sequence ID" value="CAA7032717.1"/>
    <property type="molecule type" value="Genomic_DNA"/>
</dbReference>
<dbReference type="InterPro" id="IPR022953">
    <property type="entry name" value="ATP_PFK"/>
</dbReference>
<dbReference type="UniPathway" id="UPA00109">
    <property type="reaction ID" value="UER00182"/>
</dbReference>
<dbReference type="SUPFAM" id="SSF53784">
    <property type="entry name" value="Phosphofructokinase"/>
    <property type="match status" value="1"/>
</dbReference>
<comment type="cofactor">
    <cofactor evidence="1">
        <name>Mg(2+)</name>
        <dbReference type="ChEBI" id="CHEBI:18420"/>
    </cofactor>
</comment>
<evidence type="ECO:0000256" key="4">
    <source>
        <dbReference type="ARBA" id="ARBA00022723"/>
    </source>
</evidence>
<dbReference type="GO" id="GO:0046872">
    <property type="term" value="F:metal ion binding"/>
    <property type="evidence" value="ECO:0007669"/>
    <property type="project" value="UniProtKB-KW"/>
</dbReference>
<evidence type="ECO:0000256" key="1">
    <source>
        <dbReference type="ARBA" id="ARBA00001946"/>
    </source>
</evidence>
<evidence type="ECO:0000256" key="6">
    <source>
        <dbReference type="ARBA" id="ARBA00022842"/>
    </source>
</evidence>
<evidence type="ECO:0000313" key="8">
    <source>
        <dbReference type="EMBL" id="CAA7032717.1"/>
    </source>
</evidence>
<dbReference type="Proteomes" id="UP000467841">
    <property type="component" value="Unassembled WGS sequence"/>
</dbReference>
<keyword evidence="5" id="KW-0418">Kinase</keyword>
<comment type="caution">
    <text evidence="8">The sequence shown here is derived from an EMBL/GenBank/DDBJ whole genome shotgun (WGS) entry which is preliminary data.</text>
</comment>
<dbReference type="InterPro" id="IPR050929">
    <property type="entry name" value="PFKA"/>
</dbReference>
<dbReference type="GO" id="GO:0003872">
    <property type="term" value="F:6-phosphofructokinase activity"/>
    <property type="evidence" value="ECO:0007669"/>
    <property type="project" value="InterPro"/>
</dbReference>
<protein>
    <recommendedName>
        <fullName evidence="7">Phosphofructokinase domain-containing protein</fullName>
    </recommendedName>
</protein>
<evidence type="ECO:0000256" key="2">
    <source>
        <dbReference type="ARBA" id="ARBA00022533"/>
    </source>
</evidence>
<evidence type="ECO:0000256" key="5">
    <source>
        <dbReference type="ARBA" id="ARBA00022777"/>
    </source>
</evidence>
<sequence length="149" mass="16310">MVFGCLLGENCNHSRDLWLEAEERGINMLFLIGGNGTHAGANAIHDECRKRKMKVAVVGVPKTIDNDIFHMKEAQRAINSAYIEAQSACHCIGIVKLMGRKSGFIAMQASLASGQVDICLIPEVPFNLHGPHGVLKHLFLVHATNFMVC</sequence>
<keyword evidence="6" id="KW-0460">Magnesium</keyword>
<dbReference type="OrthoDB" id="537915at2759"/>
<evidence type="ECO:0000259" key="7">
    <source>
        <dbReference type="Pfam" id="PF00365"/>
    </source>
</evidence>
<dbReference type="InterPro" id="IPR035966">
    <property type="entry name" value="PKF_sf"/>
</dbReference>
<keyword evidence="3" id="KW-0808">Transferase</keyword>
<dbReference type="GO" id="GO:0006002">
    <property type="term" value="P:fructose 6-phosphate metabolic process"/>
    <property type="evidence" value="ECO:0007669"/>
    <property type="project" value="InterPro"/>
</dbReference>
<dbReference type="AlphaFoldDB" id="A0A6D2IU75"/>
<dbReference type="PRINTS" id="PR00476">
    <property type="entry name" value="PHFRCTKINASE"/>
</dbReference>
<evidence type="ECO:0000256" key="3">
    <source>
        <dbReference type="ARBA" id="ARBA00022679"/>
    </source>
</evidence>
<dbReference type="InterPro" id="IPR000023">
    <property type="entry name" value="Phosphofructokinase_dom"/>
</dbReference>
<evidence type="ECO:0000313" key="9">
    <source>
        <dbReference type="Proteomes" id="UP000467841"/>
    </source>
</evidence>
<name>A0A6D2IU75_9BRAS</name>
<keyword evidence="9" id="KW-1185">Reference proteome</keyword>
<proteinExistence type="predicted"/>
<reference evidence="8" key="1">
    <citation type="submission" date="2020-01" db="EMBL/GenBank/DDBJ databases">
        <authorList>
            <person name="Mishra B."/>
        </authorList>
    </citation>
    <scope>NUCLEOTIDE SEQUENCE [LARGE SCALE GENOMIC DNA]</scope>
</reference>
<accession>A0A6D2IU75</accession>
<feature type="domain" description="Phosphofructokinase" evidence="7">
    <location>
        <begin position="20"/>
        <end position="130"/>
    </location>
</feature>
<dbReference type="PANTHER" id="PTHR45770">
    <property type="entry name" value="ATP-DEPENDENT 6-PHOSPHOFRUCTOKINASE 1"/>
    <property type="match status" value="1"/>
</dbReference>